<feature type="domain" description="Alpha/beta hydrolase fold-3" evidence="4">
    <location>
        <begin position="97"/>
        <end position="311"/>
    </location>
</feature>
<dbReference type="PRINTS" id="PR01270">
    <property type="entry name" value="HDASUPER"/>
</dbReference>
<keyword evidence="6" id="KW-1185">Reference proteome</keyword>
<feature type="compositionally biased region" description="Low complexity" evidence="2">
    <location>
        <begin position="1176"/>
        <end position="1201"/>
    </location>
</feature>
<dbReference type="SUPFAM" id="SSF52768">
    <property type="entry name" value="Arginase/deacetylase"/>
    <property type="match status" value="1"/>
</dbReference>
<dbReference type="InterPro" id="IPR023696">
    <property type="entry name" value="Ureohydrolase_dom_sf"/>
</dbReference>
<dbReference type="RefSeq" id="XP_018390086.1">
    <property type="nucleotide sequence ID" value="XM_018523364.1"/>
</dbReference>
<dbReference type="InterPro" id="IPR053244">
    <property type="entry name" value="HDAC_HD_type_1"/>
</dbReference>
<feature type="compositionally biased region" description="Low complexity" evidence="2">
    <location>
        <begin position="1208"/>
        <end position="1226"/>
    </location>
</feature>
<feature type="compositionally biased region" description="Low complexity" evidence="2">
    <location>
        <begin position="1237"/>
        <end position="1260"/>
    </location>
</feature>
<feature type="compositionally biased region" description="Basic and acidic residues" evidence="2">
    <location>
        <begin position="1113"/>
        <end position="1123"/>
    </location>
</feature>
<dbReference type="Proteomes" id="UP000077248">
    <property type="component" value="Unassembled WGS sequence"/>
</dbReference>
<feature type="compositionally biased region" description="Polar residues" evidence="2">
    <location>
        <begin position="1374"/>
        <end position="1385"/>
    </location>
</feature>
<dbReference type="GO" id="GO:0010468">
    <property type="term" value="P:regulation of gene expression"/>
    <property type="evidence" value="ECO:0007669"/>
    <property type="project" value="UniProtKB-ARBA"/>
</dbReference>
<feature type="compositionally biased region" description="Polar residues" evidence="2">
    <location>
        <begin position="440"/>
        <end position="476"/>
    </location>
</feature>
<dbReference type="GeneID" id="29108958"/>
<evidence type="ECO:0000256" key="2">
    <source>
        <dbReference type="SAM" id="MobiDB-lite"/>
    </source>
</evidence>
<gene>
    <name evidence="5" type="ORF">CC77DRAFT_1005624</name>
</gene>
<dbReference type="InterPro" id="IPR013094">
    <property type="entry name" value="AB_hydrolase_3"/>
</dbReference>
<dbReference type="PANTHER" id="PTHR47558:SF1">
    <property type="entry name" value="HISTONE DEACETYLASE HOS3"/>
    <property type="match status" value="1"/>
</dbReference>
<dbReference type="InterPro" id="IPR029058">
    <property type="entry name" value="AB_hydrolase_fold"/>
</dbReference>
<dbReference type="GO" id="GO:0004407">
    <property type="term" value="F:histone deacetylase activity"/>
    <property type="evidence" value="ECO:0007669"/>
    <property type="project" value="TreeGrafter"/>
</dbReference>
<feature type="region of interest" description="Disordered" evidence="2">
    <location>
        <begin position="377"/>
        <end position="504"/>
    </location>
</feature>
<dbReference type="InterPro" id="IPR023801">
    <property type="entry name" value="His_deacetylse_dom"/>
</dbReference>
<dbReference type="KEGG" id="aalt:CC77DRAFT_1005624"/>
<feature type="compositionally biased region" description="Polar residues" evidence="2">
    <location>
        <begin position="485"/>
        <end position="497"/>
    </location>
</feature>
<dbReference type="Gene3D" id="3.40.800.20">
    <property type="entry name" value="Histone deacetylase domain"/>
    <property type="match status" value="1"/>
</dbReference>
<evidence type="ECO:0000256" key="1">
    <source>
        <dbReference type="ARBA" id="ARBA00004685"/>
    </source>
</evidence>
<dbReference type="Gene3D" id="3.40.50.1820">
    <property type="entry name" value="alpha/beta hydrolase"/>
    <property type="match status" value="1"/>
</dbReference>
<feature type="compositionally biased region" description="Polar residues" evidence="2">
    <location>
        <begin position="415"/>
        <end position="433"/>
    </location>
</feature>
<dbReference type="InterPro" id="IPR000286">
    <property type="entry name" value="HDACs"/>
</dbReference>
<reference evidence="5 6" key="1">
    <citation type="submission" date="2016-05" db="EMBL/GenBank/DDBJ databases">
        <title>Comparative analysis of secretome profiles of manganese(II)-oxidizing ascomycete fungi.</title>
        <authorList>
            <consortium name="DOE Joint Genome Institute"/>
            <person name="Zeiner C.A."/>
            <person name="Purvine S.O."/>
            <person name="Zink E.M."/>
            <person name="Wu S."/>
            <person name="Pasa-Tolic L."/>
            <person name="Chaput D.L."/>
            <person name="Haridas S."/>
            <person name="Grigoriev I.V."/>
            <person name="Santelli C.M."/>
            <person name="Hansel C.M."/>
        </authorList>
    </citation>
    <scope>NUCLEOTIDE SEQUENCE [LARGE SCALE GENOMIC DNA]</scope>
    <source>
        <strain evidence="5 6">SRC1lrK2f</strain>
    </source>
</reference>
<dbReference type="CDD" id="cd09998">
    <property type="entry name" value="HDAC_Hos3"/>
    <property type="match status" value="1"/>
</dbReference>
<feature type="compositionally biased region" description="Basic and acidic residues" evidence="2">
    <location>
        <begin position="1291"/>
        <end position="1314"/>
    </location>
</feature>
<dbReference type="GO" id="GO:0005634">
    <property type="term" value="C:nucleus"/>
    <property type="evidence" value="ECO:0007669"/>
    <property type="project" value="TreeGrafter"/>
</dbReference>
<evidence type="ECO:0000259" key="4">
    <source>
        <dbReference type="Pfam" id="PF07859"/>
    </source>
</evidence>
<dbReference type="EMBL" id="KV441471">
    <property type="protein sequence ID" value="OAG24665.1"/>
    <property type="molecule type" value="Genomic_DNA"/>
</dbReference>
<evidence type="ECO:0000313" key="5">
    <source>
        <dbReference type="EMBL" id="OAG24665.1"/>
    </source>
</evidence>
<proteinExistence type="predicted"/>
<feature type="domain" description="Histone deacetylase" evidence="3">
    <location>
        <begin position="623"/>
        <end position="961"/>
    </location>
</feature>
<name>A0A177DY49_ALTAL</name>
<protein>
    <recommendedName>
        <fullName evidence="7">Arginase/deacetylase</fullName>
    </recommendedName>
</protein>
<dbReference type="Pfam" id="PF00850">
    <property type="entry name" value="Hist_deacetyl"/>
    <property type="match status" value="1"/>
</dbReference>
<feature type="region of interest" description="Disordered" evidence="2">
    <location>
        <begin position="1113"/>
        <end position="1418"/>
    </location>
</feature>
<dbReference type="SUPFAM" id="SSF53474">
    <property type="entry name" value="alpha/beta-Hydrolases"/>
    <property type="match status" value="1"/>
</dbReference>
<feature type="compositionally biased region" description="Basic and acidic residues" evidence="2">
    <location>
        <begin position="1155"/>
        <end position="1166"/>
    </location>
</feature>
<dbReference type="STRING" id="5599.A0A177DY49"/>
<dbReference type="FunFam" id="3.40.800.20:FF:000011">
    <property type="entry name" value="Histone deacetylase HOS3"/>
    <property type="match status" value="1"/>
</dbReference>
<accession>A0A177DY49</accession>
<dbReference type="OMA" id="WMSELKW"/>
<organism evidence="5 6">
    <name type="scientific">Alternaria alternata</name>
    <name type="common">Alternaria rot fungus</name>
    <name type="synonym">Torula alternata</name>
    <dbReference type="NCBI Taxonomy" id="5599"/>
    <lineage>
        <taxon>Eukaryota</taxon>
        <taxon>Fungi</taxon>
        <taxon>Dikarya</taxon>
        <taxon>Ascomycota</taxon>
        <taxon>Pezizomycotina</taxon>
        <taxon>Dothideomycetes</taxon>
        <taxon>Pleosporomycetidae</taxon>
        <taxon>Pleosporales</taxon>
        <taxon>Pleosporineae</taxon>
        <taxon>Pleosporaceae</taxon>
        <taxon>Alternaria</taxon>
        <taxon>Alternaria sect. Alternaria</taxon>
        <taxon>Alternaria alternata complex</taxon>
    </lineage>
</organism>
<evidence type="ECO:0008006" key="7">
    <source>
        <dbReference type="Google" id="ProtNLM"/>
    </source>
</evidence>
<dbReference type="Pfam" id="PF07859">
    <property type="entry name" value="Abhydrolase_3"/>
    <property type="match status" value="1"/>
</dbReference>
<feature type="compositionally biased region" description="Polar residues" evidence="2">
    <location>
        <begin position="1468"/>
        <end position="1478"/>
    </location>
</feature>
<feature type="region of interest" description="Disordered" evidence="2">
    <location>
        <begin position="1436"/>
        <end position="1496"/>
    </location>
</feature>
<evidence type="ECO:0000259" key="3">
    <source>
        <dbReference type="Pfam" id="PF00850"/>
    </source>
</evidence>
<dbReference type="PANTHER" id="PTHR47558">
    <property type="entry name" value="HISTONE DEACETYLASE HOS3"/>
    <property type="match status" value="1"/>
</dbReference>
<dbReference type="GO" id="GO:0016787">
    <property type="term" value="F:hydrolase activity"/>
    <property type="evidence" value="ECO:0007669"/>
    <property type="project" value="InterPro"/>
</dbReference>
<dbReference type="InterPro" id="IPR037138">
    <property type="entry name" value="His_deacetylse_dom_sf"/>
</dbReference>
<dbReference type="VEuPathDB" id="FungiDB:CC77DRAFT_1005624"/>
<feature type="region of interest" description="Disordered" evidence="2">
    <location>
        <begin position="1538"/>
        <end position="1558"/>
    </location>
</feature>
<sequence>MNIDSSTWKEYSREDAEFEALQPHLPPPKSFADYSSAAELRQSFNEQIGQMVAAGIVTFPDWTGYHKSEIQIPTRDGSSVRSLVIRPEGKEPGPLYVYFAGGGWTFGMPEFGEGMAEMLVKELGFTVVSVGYRNAPEHVFPTAAHDAIDAVKWTLQCAENAKSLSADPSKGFILGGTSAGANLAAVSAHQVVDDNLTPKITGVVLMSVSVCHPKAMPEEYKPHISSWEDHRDSLVLDRRGMEWFFDNYKPDPKSPLASPLIWKTHEGQPPTYLQVMGTDPLRDEALVYENVLRDIGTPTKVDVYAGYPHGAPDFFPMLSVAKRALADLKEGLGWILQQRSAFVIARLSSCTLNPSDKRQAPRHDGLRPASRAYCAKMQNSPRSSPAARPGTPRGARQTNNDANPLSHPLKRLSLHSASNTPLPQSPALNSPRSSADLRRTPSTPNFKANAVQRSPSVASFRSSTPALGRKSSTSSLRGDPPRPGTSASRRSSFNPNMQAPMPKSPLGPTYVEEKPPLRACDVAEDYFKKDMARHEGMAGAVNAGTIVIVHDQCYGHRFSRPKTPKSHLSLIMERPERILASVLGISAAYVRLGERHAEGDNPPHPHHNPPERIPFKIRKTSRAVDITSQVVTNVHGTKWMGELKSLCDNAERKLASTGKELVRDTPAIPGQPPKQQLHAGDLYLCPESLNAFQGALGGVLDAVDAVFQGTSLGSGPSRAFVCIRPPGHHCSDDFPSGFCWLNNVHVGIEHAMMTYGLTHAAIIDFDLHHGDGSQAITWARNKKVQNMPKNTPNWKKTSIGYFSLHDINSYPCEDGDDDKVQAASLCIDNAHGQSIWNVHLQSWKTPEQFWEIYEEKYLILLEKTRQYLKHHTNRLRASPNHPAPKAAIFLSAGFDASEWETAGMQRHSVNVPTEFYARFTRDAVRLAEEEGTSVEGRVISVLEGGYSDRALTSGVFSHLSGLVDGQVWKESEPSKGLASSMRNRLSGLGIQDEDAPMQSVEPELTPVSYDPLWWQANHLSELEGLVPPPPVTASKVTRAERLAHFSSPTQSYVAKVVDPTKINRSLSAKYASNPLRAPTPPPPEVDWATAAHALSSLLIPSDRQTRSFRPEDLAEVKAKKEKPAAPAPAAVHVEKSGRQLRGRKAAPSYAEPGSDDEKISRQESRASRRQTIADFAPASSEASAPARSASRRMSIASSVSSIGDNRNVRAPSVAASRRSVAPSVASTNGVAMKKARGSTTTTAAAARAPQRPAVARAPSSYSVKAGATKGKENDGVDALTSGLKRITLKMPSKEEHDAREKEKAEKQKAAEAPKKTTARKPPAARAPPTKPTTKPAVTAKRGPGRPAKSSKPASPIPEAPQMQVAAAAPLEQPQPIQTDSSNILPQPTAPQPFQDAQNPMEPPAVDRRISGGIVQPPTELHDMAITPEQIREQLPMPSFVTVTEPLSDVSPPSRADTPPPPPPSNISQFVNYTAQSFGGNPDFVTSPPDTSSPQASATLQWVANTHAEDTTMPGVPLMSPPSKRADLPVFTANGAIPFASGSNDLENASRPEYPGVGIKNEEKVRDMWEVPDTPAR</sequence>
<feature type="compositionally biased region" description="Polar residues" evidence="2">
    <location>
        <begin position="1487"/>
        <end position="1496"/>
    </location>
</feature>
<comment type="pathway">
    <text evidence="1">Mycotoxin biosynthesis.</text>
</comment>
<feature type="compositionally biased region" description="Low complexity" evidence="2">
    <location>
        <begin position="1331"/>
        <end position="1353"/>
    </location>
</feature>
<evidence type="ECO:0000313" key="6">
    <source>
        <dbReference type="Proteomes" id="UP000077248"/>
    </source>
</evidence>